<name>A0AAE1C8V2_9PEZI</name>
<gene>
    <name evidence="2" type="ORF">B0T22DRAFT_500950</name>
</gene>
<dbReference type="InterPro" id="IPR054289">
    <property type="entry name" value="DUF7025"/>
</dbReference>
<evidence type="ECO:0000259" key="1">
    <source>
        <dbReference type="SMART" id="SM00382"/>
    </source>
</evidence>
<dbReference type="PANTHER" id="PTHR46411:SF4">
    <property type="entry name" value="AAA+ ATPASE DOMAIN-CONTAINING PROTEIN"/>
    <property type="match status" value="1"/>
</dbReference>
<sequence length="707" mass="81241">MPKEPWIRYRVELRDQLTDNLLSQRDVNGPNEIDDDADINMPVFELVTTYQARGRDGEKAVLPVSTPSYHVNIYSAAIIHALHNVVKYYPSQDLFGNPVVVKKPYAVLAHHYDELSAFREECATRDPARRCAREAGAYAHLGLLLKFLDEHVMKDVRVEMERNKKGLYTWEWAWVTYRPGTSFLDTYLTVPGWQPHVVHSIQGGMFDNPPTEWKIFAWDLHYDGTYVGRRCHPINVTKFDGETNAGKMIVIRETNWTDEVVSRLPKLVSDQISYGRQFWNLLRKQCKQHKGKSRAFPHNEIDGLVMLDLQTYYAEDVSGYRTPDLMDTTDCRTFVSDCPCSVCRDDAAKRDRMVVALFEDYNSIDPTAEPREELTNHQFFLCQFEIAAFVFKTRKWEPLHVSGFSEPDFDEGMIDGLVMNEGRKNTLKALSKAFARRNRNNEQLSNDMWAADFVKGKGSGLIFLLHGKPGVGKTCTAECISAFTKRPLMVLTPSDIGTSASEVELHLTRNFKTARSWDAVLLIDEADVFMERRTTADLVRNSLVAGFLRALENYDGILFLTTNRVGAFDDAFISRIHVQLFYDEFTDSQRQEVWQTFIRKLARERGDSIRLNIDAKEYIRGSEMRAVKWNGREIRNAFQTAVALAEYGADKDEDGKILVTDTHLRAVVELSRDFKDYVNELHRGDEAKRAARKYERLDDYSSRSGTQ</sequence>
<comment type="caution">
    <text evidence="2">The sequence shown here is derived from an EMBL/GenBank/DDBJ whole genome shotgun (WGS) entry which is preliminary data.</text>
</comment>
<dbReference type="AlphaFoldDB" id="A0AAE1C8V2"/>
<proteinExistence type="predicted"/>
<dbReference type="GO" id="GO:0005524">
    <property type="term" value="F:ATP binding"/>
    <property type="evidence" value="ECO:0007669"/>
    <property type="project" value="InterPro"/>
</dbReference>
<dbReference type="CDD" id="cd19481">
    <property type="entry name" value="RecA-like_protease"/>
    <property type="match status" value="1"/>
</dbReference>
<organism evidence="2 3">
    <name type="scientific">Podospora appendiculata</name>
    <dbReference type="NCBI Taxonomy" id="314037"/>
    <lineage>
        <taxon>Eukaryota</taxon>
        <taxon>Fungi</taxon>
        <taxon>Dikarya</taxon>
        <taxon>Ascomycota</taxon>
        <taxon>Pezizomycotina</taxon>
        <taxon>Sordariomycetes</taxon>
        <taxon>Sordariomycetidae</taxon>
        <taxon>Sordariales</taxon>
        <taxon>Podosporaceae</taxon>
        <taxon>Podospora</taxon>
    </lineage>
</organism>
<dbReference type="SUPFAM" id="SSF52540">
    <property type="entry name" value="P-loop containing nucleoside triphosphate hydrolases"/>
    <property type="match status" value="1"/>
</dbReference>
<keyword evidence="2" id="KW-0378">Hydrolase</keyword>
<dbReference type="PANTHER" id="PTHR46411">
    <property type="entry name" value="FAMILY ATPASE, PUTATIVE-RELATED"/>
    <property type="match status" value="1"/>
</dbReference>
<accession>A0AAE1C8V2</accession>
<dbReference type="Pfam" id="PF23232">
    <property type="entry name" value="AAA_lid_13"/>
    <property type="match status" value="1"/>
</dbReference>
<reference evidence="2" key="2">
    <citation type="submission" date="2023-06" db="EMBL/GenBank/DDBJ databases">
        <authorList>
            <consortium name="Lawrence Berkeley National Laboratory"/>
            <person name="Haridas S."/>
            <person name="Hensen N."/>
            <person name="Bonometti L."/>
            <person name="Westerberg I."/>
            <person name="Brannstrom I.O."/>
            <person name="Guillou S."/>
            <person name="Cros-Aarteil S."/>
            <person name="Calhoun S."/>
            <person name="Kuo A."/>
            <person name="Mondo S."/>
            <person name="Pangilinan J."/>
            <person name="Riley R."/>
            <person name="Labutti K."/>
            <person name="Andreopoulos B."/>
            <person name="Lipzen A."/>
            <person name="Chen C."/>
            <person name="Yanf M."/>
            <person name="Daum C."/>
            <person name="Ng V."/>
            <person name="Clum A."/>
            <person name="Steindorff A."/>
            <person name="Ohm R."/>
            <person name="Martin F."/>
            <person name="Silar P."/>
            <person name="Natvig D."/>
            <person name="Lalanne C."/>
            <person name="Gautier V."/>
            <person name="Ament-Velasquez S.L."/>
            <person name="Kruys A."/>
            <person name="Hutchinson M.I."/>
            <person name="Powell A.J."/>
            <person name="Barry K."/>
            <person name="Miller A.N."/>
            <person name="Grigoriev I.V."/>
            <person name="Debuchy R."/>
            <person name="Gladieux P."/>
            <person name="Thoren M.H."/>
            <person name="Johannesson H."/>
        </authorList>
    </citation>
    <scope>NUCLEOTIDE SEQUENCE</scope>
    <source>
        <strain evidence="2">CBS 314.62</strain>
    </source>
</reference>
<dbReference type="Gene3D" id="3.40.50.300">
    <property type="entry name" value="P-loop containing nucleotide triphosphate hydrolases"/>
    <property type="match status" value="1"/>
</dbReference>
<dbReference type="InterPro" id="IPR003593">
    <property type="entry name" value="AAA+_ATPase"/>
</dbReference>
<dbReference type="SMART" id="SM00382">
    <property type="entry name" value="AAA"/>
    <property type="match status" value="1"/>
</dbReference>
<dbReference type="InterPro" id="IPR056599">
    <property type="entry name" value="AAA_lid_fung"/>
</dbReference>
<dbReference type="InterPro" id="IPR003959">
    <property type="entry name" value="ATPase_AAA_core"/>
</dbReference>
<dbReference type="Proteomes" id="UP001270362">
    <property type="component" value="Unassembled WGS sequence"/>
</dbReference>
<protein>
    <submittedName>
        <fullName evidence="2">P-loop containing nucleoside triphosphate hydrolase protein</fullName>
    </submittedName>
</protein>
<dbReference type="GO" id="GO:0016887">
    <property type="term" value="F:ATP hydrolysis activity"/>
    <property type="evidence" value="ECO:0007669"/>
    <property type="project" value="InterPro"/>
</dbReference>
<feature type="domain" description="AAA+ ATPase" evidence="1">
    <location>
        <begin position="459"/>
        <end position="586"/>
    </location>
</feature>
<dbReference type="EMBL" id="JAULSO010000004">
    <property type="protein sequence ID" value="KAK3683413.1"/>
    <property type="molecule type" value="Genomic_DNA"/>
</dbReference>
<evidence type="ECO:0000313" key="3">
    <source>
        <dbReference type="Proteomes" id="UP001270362"/>
    </source>
</evidence>
<dbReference type="InterPro" id="IPR027417">
    <property type="entry name" value="P-loop_NTPase"/>
</dbReference>
<dbReference type="Pfam" id="PF22942">
    <property type="entry name" value="DUF7025"/>
    <property type="match status" value="1"/>
</dbReference>
<reference evidence="2" key="1">
    <citation type="journal article" date="2023" name="Mol. Phylogenet. Evol.">
        <title>Genome-scale phylogeny and comparative genomics of the fungal order Sordariales.</title>
        <authorList>
            <person name="Hensen N."/>
            <person name="Bonometti L."/>
            <person name="Westerberg I."/>
            <person name="Brannstrom I.O."/>
            <person name="Guillou S."/>
            <person name="Cros-Aarteil S."/>
            <person name="Calhoun S."/>
            <person name="Haridas S."/>
            <person name="Kuo A."/>
            <person name="Mondo S."/>
            <person name="Pangilinan J."/>
            <person name="Riley R."/>
            <person name="LaButti K."/>
            <person name="Andreopoulos B."/>
            <person name="Lipzen A."/>
            <person name="Chen C."/>
            <person name="Yan M."/>
            <person name="Daum C."/>
            <person name="Ng V."/>
            <person name="Clum A."/>
            <person name="Steindorff A."/>
            <person name="Ohm R.A."/>
            <person name="Martin F."/>
            <person name="Silar P."/>
            <person name="Natvig D.O."/>
            <person name="Lalanne C."/>
            <person name="Gautier V."/>
            <person name="Ament-Velasquez S.L."/>
            <person name="Kruys A."/>
            <person name="Hutchinson M.I."/>
            <person name="Powell A.J."/>
            <person name="Barry K."/>
            <person name="Miller A.N."/>
            <person name="Grigoriev I.V."/>
            <person name="Debuchy R."/>
            <person name="Gladieux P."/>
            <person name="Hiltunen Thoren M."/>
            <person name="Johannesson H."/>
        </authorList>
    </citation>
    <scope>NUCLEOTIDE SEQUENCE</scope>
    <source>
        <strain evidence="2">CBS 314.62</strain>
    </source>
</reference>
<keyword evidence="3" id="KW-1185">Reference proteome</keyword>
<dbReference type="Pfam" id="PF00004">
    <property type="entry name" value="AAA"/>
    <property type="match status" value="1"/>
</dbReference>
<evidence type="ECO:0000313" key="2">
    <source>
        <dbReference type="EMBL" id="KAK3683413.1"/>
    </source>
</evidence>